<dbReference type="GeneID" id="54299681"/>
<dbReference type="Proteomes" id="UP000799438">
    <property type="component" value="Unassembled WGS sequence"/>
</dbReference>
<keyword evidence="1" id="KW-0175">Coiled coil</keyword>
<accession>A0A6A6BEX9</accession>
<evidence type="ECO:0000313" key="3">
    <source>
        <dbReference type="Proteomes" id="UP000799438"/>
    </source>
</evidence>
<keyword evidence="3" id="KW-1185">Reference proteome</keyword>
<organism evidence="2 3">
    <name type="scientific">Aplosporella prunicola CBS 121167</name>
    <dbReference type="NCBI Taxonomy" id="1176127"/>
    <lineage>
        <taxon>Eukaryota</taxon>
        <taxon>Fungi</taxon>
        <taxon>Dikarya</taxon>
        <taxon>Ascomycota</taxon>
        <taxon>Pezizomycotina</taxon>
        <taxon>Dothideomycetes</taxon>
        <taxon>Dothideomycetes incertae sedis</taxon>
        <taxon>Botryosphaeriales</taxon>
        <taxon>Aplosporellaceae</taxon>
        <taxon>Aplosporella</taxon>
    </lineage>
</organism>
<proteinExistence type="predicted"/>
<feature type="coiled-coil region" evidence="1">
    <location>
        <begin position="60"/>
        <end position="87"/>
    </location>
</feature>
<protein>
    <submittedName>
        <fullName evidence="2">Uncharacterized protein</fullName>
    </submittedName>
</protein>
<reference evidence="2" key="1">
    <citation type="journal article" date="2020" name="Stud. Mycol.">
        <title>101 Dothideomycetes genomes: a test case for predicting lifestyles and emergence of pathogens.</title>
        <authorList>
            <person name="Haridas S."/>
            <person name="Albert R."/>
            <person name="Binder M."/>
            <person name="Bloem J."/>
            <person name="Labutti K."/>
            <person name="Salamov A."/>
            <person name="Andreopoulos B."/>
            <person name="Baker S."/>
            <person name="Barry K."/>
            <person name="Bills G."/>
            <person name="Bluhm B."/>
            <person name="Cannon C."/>
            <person name="Castanera R."/>
            <person name="Culley D."/>
            <person name="Daum C."/>
            <person name="Ezra D."/>
            <person name="Gonzalez J."/>
            <person name="Henrissat B."/>
            <person name="Kuo A."/>
            <person name="Liang C."/>
            <person name="Lipzen A."/>
            <person name="Lutzoni F."/>
            <person name="Magnuson J."/>
            <person name="Mondo S."/>
            <person name="Nolan M."/>
            <person name="Ohm R."/>
            <person name="Pangilinan J."/>
            <person name="Park H.-J."/>
            <person name="Ramirez L."/>
            <person name="Alfaro M."/>
            <person name="Sun H."/>
            <person name="Tritt A."/>
            <person name="Yoshinaga Y."/>
            <person name="Zwiers L.-H."/>
            <person name="Turgeon B."/>
            <person name="Goodwin S."/>
            <person name="Spatafora J."/>
            <person name="Crous P."/>
            <person name="Grigoriev I."/>
        </authorList>
    </citation>
    <scope>NUCLEOTIDE SEQUENCE</scope>
    <source>
        <strain evidence="2">CBS 121167</strain>
    </source>
</reference>
<dbReference type="RefSeq" id="XP_033396754.1">
    <property type="nucleotide sequence ID" value="XM_033542184.1"/>
</dbReference>
<evidence type="ECO:0000313" key="2">
    <source>
        <dbReference type="EMBL" id="KAF2141041.1"/>
    </source>
</evidence>
<evidence type="ECO:0000256" key="1">
    <source>
        <dbReference type="SAM" id="Coils"/>
    </source>
</evidence>
<dbReference type="AlphaFoldDB" id="A0A6A6BEX9"/>
<gene>
    <name evidence="2" type="ORF">K452DRAFT_299102</name>
</gene>
<dbReference type="OrthoDB" id="273230at2759"/>
<sequence>MSSRTIFRTCARQLRAAAISTPAFRSYTAGARLQASVRPEPAWRVSPSIPQQQWRSFSAKSTADEKIEEIQELYATARDEFEIAAEETESNTVYAADDRAAAREELDKLKAAYEAVVGGPDKEVGDEVKRRIGQRIRELDNAVVALEESAMEHD</sequence>
<dbReference type="EMBL" id="ML995488">
    <property type="protein sequence ID" value="KAF2141041.1"/>
    <property type="molecule type" value="Genomic_DNA"/>
</dbReference>
<name>A0A6A6BEX9_9PEZI</name>